<dbReference type="Proteomes" id="UP000007015">
    <property type="component" value="Chromosome 8"/>
</dbReference>
<feature type="compositionally biased region" description="Low complexity" evidence="1">
    <location>
        <begin position="52"/>
        <end position="62"/>
    </location>
</feature>
<evidence type="ECO:0000313" key="2">
    <source>
        <dbReference type="EMBL" id="EEC83213.1"/>
    </source>
</evidence>
<evidence type="ECO:0000256" key="1">
    <source>
        <dbReference type="SAM" id="MobiDB-lite"/>
    </source>
</evidence>
<dbReference type="EMBL" id="CM000133">
    <property type="protein sequence ID" value="EEC83213.1"/>
    <property type="molecule type" value="Genomic_DNA"/>
</dbReference>
<feature type="region of interest" description="Disordered" evidence="1">
    <location>
        <begin position="1"/>
        <end position="137"/>
    </location>
</feature>
<gene>
    <name evidence="2" type="ORF">OsI_28487</name>
</gene>
<feature type="compositionally biased region" description="Basic residues" evidence="1">
    <location>
        <begin position="71"/>
        <end position="80"/>
    </location>
</feature>
<dbReference type="Gramene" id="BGIOSGA027339-TA">
    <property type="protein sequence ID" value="BGIOSGA027339-PA"/>
    <property type="gene ID" value="BGIOSGA027339"/>
</dbReference>
<feature type="compositionally biased region" description="Basic and acidic residues" evidence="1">
    <location>
        <begin position="81"/>
        <end position="99"/>
    </location>
</feature>
<sequence>MFELEFHPREGGTEGDNPSRCRNNPAPLPLPRRHPSEVPAKPTARKDGGGVRSSRLSRSSAGRSRDEGQRRRFGSGRRRRLATESKVVETARSLPRDGAEETALVAVAPVDMKPGRQRGGGDGGGGAEEAAAATGRRCHVVASPRQIRRPLARI</sequence>
<keyword evidence="3" id="KW-1185">Reference proteome</keyword>
<evidence type="ECO:0000313" key="3">
    <source>
        <dbReference type="Proteomes" id="UP000007015"/>
    </source>
</evidence>
<feature type="compositionally biased region" description="Basic and acidic residues" evidence="1">
    <location>
        <begin position="1"/>
        <end position="12"/>
    </location>
</feature>
<name>B8B8X5_ORYSI</name>
<feature type="compositionally biased region" description="Gly residues" evidence="1">
    <location>
        <begin position="117"/>
        <end position="127"/>
    </location>
</feature>
<dbReference type="AlphaFoldDB" id="B8B8X5"/>
<proteinExistence type="predicted"/>
<organism evidence="2 3">
    <name type="scientific">Oryza sativa subsp. indica</name>
    <name type="common">Rice</name>
    <dbReference type="NCBI Taxonomy" id="39946"/>
    <lineage>
        <taxon>Eukaryota</taxon>
        <taxon>Viridiplantae</taxon>
        <taxon>Streptophyta</taxon>
        <taxon>Embryophyta</taxon>
        <taxon>Tracheophyta</taxon>
        <taxon>Spermatophyta</taxon>
        <taxon>Magnoliopsida</taxon>
        <taxon>Liliopsida</taxon>
        <taxon>Poales</taxon>
        <taxon>Poaceae</taxon>
        <taxon>BOP clade</taxon>
        <taxon>Oryzoideae</taxon>
        <taxon>Oryzeae</taxon>
        <taxon>Oryzinae</taxon>
        <taxon>Oryza</taxon>
        <taxon>Oryza sativa</taxon>
    </lineage>
</organism>
<accession>B8B8X5</accession>
<dbReference type="HOGENOM" id="CLU_1707218_0_0_1"/>
<protein>
    <submittedName>
        <fullName evidence="2">Uncharacterized protein</fullName>
    </submittedName>
</protein>
<reference evidence="2 3" key="1">
    <citation type="journal article" date="2005" name="PLoS Biol.">
        <title>The genomes of Oryza sativa: a history of duplications.</title>
        <authorList>
            <person name="Yu J."/>
            <person name="Wang J."/>
            <person name="Lin W."/>
            <person name="Li S."/>
            <person name="Li H."/>
            <person name="Zhou J."/>
            <person name="Ni P."/>
            <person name="Dong W."/>
            <person name="Hu S."/>
            <person name="Zeng C."/>
            <person name="Zhang J."/>
            <person name="Zhang Y."/>
            <person name="Li R."/>
            <person name="Xu Z."/>
            <person name="Li S."/>
            <person name="Li X."/>
            <person name="Zheng H."/>
            <person name="Cong L."/>
            <person name="Lin L."/>
            <person name="Yin J."/>
            <person name="Geng J."/>
            <person name="Li G."/>
            <person name="Shi J."/>
            <person name="Liu J."/>
            <person name="Lv H."/>
            <person name="Li J."/>
            <person name="Wang J."/>
            <person name="Deng Y."/>
            <person name="Ran L."/>
            <person name="Shi X."/>
            <person name="Wang X."/>
            <person name="Wu Q."/>
            <person name="Li C."/>
            <person name="Ren X."/>
            <person name="Wang J."/>
            <person name="Wang X."/>
            <person name="Li D."/>
            <person name="Liu D."/>
            <person name="Zhang X."/>
            <person name="Ji Z."/>
            <person name="Zhao W."/>
            <person name="Sun Y."/>
            <person name="Zhang Z."/>
            <person name="Bao J."/>
            <person name="Han Y."/>
            <person name="Dong L."/>
            <person name="Ji J."/>
            <person name="Chen P."/>
            <person name="Wu S."/>
            <person name="Liu J."/>
            <person name="Xiao Y."/>
            <person name="Bu D."/>
            <person name="Tan J."/>
            <person name="Yang L."/>
            <person name="Ye C."/>
            <person name="Zhang J."/>
            <person name="Xu J."/>
            <person name="Zhou Y."/>
            <person name="Yu Y."/>
            <person name="Zhang B."/>
            <person name="Zhuang S."/>
            <person name="Wei H."/>
            <person name="Liu B."/>
            <person name="Lei M."/>
            <person name="Yu H."/>
            <person name="Li Y."/>
            <person name="Xu H."/>
            <person name="Wei S."/>
            <person name="He X."/>
            <person name="Fang L."/>
            <person name="Zhang Z."/>
            <person name="Zhang Y."/>
            <person name="Huang X."/>
            <person name="Su Z."/>
            <person name="Tong W."/>
            <person name="Li J."/>
            <person name="Tong Z."/>
            <person name="Li S."/>
            <person name="Ye J."/>
            <person name="Wang L."/>
            <person name="Fang L."/>
            <person name="Lei T."/>
            <person name="Chen C."/>
            <person name="Chen H."/>
            <person name="Xu Z."/>
            <person name="Li H."/>
            <person name="Huang H."/>
            <person name="Zhang F."/>
            <person name="Xu H."/>
            <person name="Li N."/>
            <person name="Zhao C."/>
            <person name="Li S."/>
            <person name="Dong L."/>
            <person name="Huang Y."/>
            <person name="Li L."/>
            <person name="Xi Y."/>
            <person name="Qi Q."/>
            <person name="Li W."/>
            <person name="Zhang B."/>
            <person name="Hu W."/>
            <person name="Zhang Y."/>
            <person name="Tian X."/>
            <person name="Jiao Y."/>
            <person name="Liang X."/>
            <person name="Jin J."/>
            <person name="Gao L."/>
            <person name="Zheng W."/>
            <person name="Hao B."/>
            <person name="Liu S."/>
            <person name="Wang W."/>
            <person name="Yuan L."/>
            <person name="Cao M."/>
            <person name="McDermott J."/>
            <person name="Samudrala R."/>
            <person name="Wang J."/>
            <person name="Wong G.K."/>
            <person name="Yang H."/>
        </authorList>
    </citation>
    <scope>NUCLEOTIDE SEQUENCE [LARGE SCALE GENOMIC DNA]</scope>
    <source>
        <strain evidence="3">cv. 93-11</strain>
    </source>
</reference>